<organism evidence="1 2">
    <name type="scientific">Cephus cinctus</name>
    <name type="common">Wheat stem sawfly</name>
    <dbReference type="NCBI Taxonomy" id="211228"/>
    <lineage>
        <taxon>Eukaryota</taxon>
        <taxon>Metazoa</taxon>
        <taxon>Ecdysozoa</taxon>
        <taxon>Arthropoda</taxon>
        <taxon>Hexapoda</taxon>
        <taxon>Insecta</taxon>
        <taxon>Pterygota</taxon>
        <taxon>Neoptera</taxon>
        <taxon>Endopterygota</taxon>
        <taxon>Hymenoptera</taxon>
        <taxon>Cephoidea</taxon>
        <taxon>Cephidae</taxon>
        <taxon>Cephus</taxon>
    </lineage>
</organism>
<proteinExistence type="predicted"/>
<dbReference type="AlphaFoldDB" id="A0AAJ7FV18"/>
<dbReference type="RefSeq" id="XP_015609716.1">
    <property type="nucleotide sequence ID" value="XM_015754230.2"/>
</dbReference>
<dbReference type="RefSeq" id="XP_024947730.1">
    <property type="nucleotide sequence ID" value="XM_025091962.1"/>
</dbReference>
<reference evidence="2 3" key="1">
    <citation type="submission" date="2025-04" db="UniProtKB">
        <authorList>
            <consortium name="RefSeq"/>
        </authorList>
    </citation>
    <scope>IDENTIFICATION</scope>
</reference>
<name>A0AAJ7FV18_CEPCN</name>
<evidence type="ECO:0000313" key="1">
    <source>
        <dbReference type="Proteomes" id="UP000694920"/>
    </source>
</evidence>
<evidence type="ECO:0000313" key="4">
    <source>
        <dbReference type="RefSeq" id="XP_024947730.1"/>
    </source>
</evidence>
<keyword evidence="1" id="KW-1185">Reference proteome</keyword>
<dbReference type="RefSeq" id="XP_015609714.1">
    <property type="nucleotide sequence ID" value="XM_015754228.2"/>
</dbReference>
<dbReference type="Proteomes" id="UP000694920">
    <property type="component" value="Unplaced"/>
</dbReference>
<gene>
    <name evidence="2 3 4" type="primary">LOC107274751</name>
</gene>
<protein>
    <submittedName>
        <fullName evidence="2 3">Uncharacterized protein LOC107274751</fullName>
    </submittedName>
</protein>
<evidence type="ECO:0000313" key="3">
    <source>
        <dbReference type="RefSeq" id="XP_015609716.1"/>
    </source>
</evidence>
<evidence type="ECO:0000313" key="2">
    <source>
        <dbReference type="RefSeq" id="XP_015609714.1"/>
    </source>
</evidence>
<dbReference type="KEGG" id="ccin:107274751"/>
<accession>A0AAJ7FV18</accession>
<dbReference type="GeneID" id="107274751"/>
<sequence>MTMEMPSLTNELFDAIHSGEICPMLPNKSWGIHCAEIPEKCIVISEVVMQHVSDTGLVPLYIKQIVFDNKLNFEVYFLNSRIVLKNRPFIGQTIAGFEHVVAYINSLKLCAGGPDISQYSNIKLECAYKDPTDKWRHNLCTLEISGAEVCESCLSLGEVFKRHAQRNKPSAKSRKVVKSVKRKRVIF</sequence>